<evidence type="ECO:0000313" key="3">
    <source>
        <dbReference type="Proteomes" id="UP001156398"/>
    </source>
</evidence>
<name>A0ABT6W681_9ACTN</name>
<comment type="caution">
    <text evidence="2">The sequence shown here is derived from an EMBL/GenBank/DDBJ whole genome shotgun (WGS) entry which is preliminary data.</text>
</comment>
<dbReference type="Proteomes" id="UP001156398">
    <property type="component" value="Unassembled WGS sequence"/>
</dbReference>
<accession>A0ABT6W681</accession>
<gene>
    <name evidence="2" type="ORF">POF43_022515</name>
</gene>
<sequence length="108" mass="10633">MTKRSIARLLAGPTAVALLGLGIATVAASPARAAGGEPLHCEKVTTTGDPGVAPLAGLLGIALEGANTPAGLTCSPAPDGAPQVNFCAERNFSGLLAIGYLPNGRTRS</sequence>
<protein>
    <submittedName>
        <fullName evidence="2">Hydrophobin family protein</fullName>
    </submittedName>
</protein>
<dbReference type="SMART" id="SM00075">
    <property type="entry name" value="HYDRO"/>
    <property type="match status" value="1"/>
</dbReference>
<keyword evidence="1" id="KW-0732">Signal</keyword>
<reference evidence="2 3" key="1">
    <citation type="submission" date="2023-05" db="EMBL/GenBank/DDBJ databases">
        <title>Streptantibioticus silvisoli sp. nov., acidotolerant actinomycetes 1 from pine litter.</title>
        <authorList>
            <person name="Swiecimska M."/>
            <person name="Golinska P."/>
            <person name="Sangal V."/>
            <person name="Wachnowicz B."/>
            <person name="Goodfellow M."/>
        </authorList>
    </citation>
    <scope>NUCLEOTIDE SEQUENCE [LARGE SCALE GENOMIC DNA]</scope>
    <source>
        <strain evidence="2 3">SL54</strain>
    </source>
</reference>
<feature type="chain" id="PRO_5045250836" evidence="1">
    <location>
        <begin position="34"/>
        <end position="108"/>
    </location>
</feature>
<dbReference type="EMBL" id="JAAGKO020000035">
    <property type="protein sequence ID" value="MDI5965462.1"/>
    <property type="molecule type" value="Genomic_DNA"/>
</dbReference>
<organism evidence="2 3">
    <name type="scientific">Streptantibioticus silvisoli</name>
    <dbReference type="NCBI Taxonomy" id="2705255"/>
    <lineage>
        <taxon>Bacteria</taxon>
        <taxon>Bacillati</taxon>
        <taxon>Actinomycetota</taxon>
        <taxon>Actinomycetes</taxon>
        <taxon>Kitasatosporales</taxon>
        <taxon>Streptomycetaceae</taxon>
        <taxon>Streptantibioticus</taxon>
    </lineage>
</organism>
<dbReference type="InterPro" id="IPR001338">
    <property type="entry name" value="Class_I_Hydrophobin"/>
</dbReference>
<feature type="signal peptide" evidence="1">
    <location>
        <begin position="1"/>
        <end position="33"/>
    </location>
</feature>
<proteinExistence type="predicted"/>
<evidence type="ECO:0000313" key="2">
    <source>
        <dbReference type="EMBL" id="MDI5965462.1"/>
    </source>
</evidence>
<evidence type="ECO:0000256" key="1">
    <source>
        <dbReference type="SAM" id="SignalP"/>
    </source>
</evidence>
<keyword evidence="3" id="KW-1185">Reference proteome</keyword>
<dbReference type="RefSeq" id="WP_271322432.1">
    <property type="nucleotide sequence ID" value="NZ_JAAGKO020000035.1"/>
</dbReference>